<sequence>MSEAGIRTIDAFTYLSDEVSGVGNLGFTKHDAYNYIQKERIVKIETRDTNSLIRLFKERAIDDNMFA</sequence>
<reference evidence="1 2" key="1">
    <citation type="journal article" date="2016" name="Sci. Rep.">
        <title>The Dendrobium catenatum Lindl. genome sequence provides insights into polysaccharide synthase, floral development and adaptive evolution.</title>
        <authorList>
            <person name="Zhang G.Q."/>
            <person name="Xu Q."/>
            <person name="Bian C."/>
            <person name="Tsai W.C."/>
            <person name="Yeh C.M."/>
            <person name="Liu K.W."/>
            <person name="Yoshida K."/>
            <person name="Zhang L.S."/>
            <person name="Chang S.B."/>
            <person name="Chen F."/>
            <person name="Shi Y."/>
            <person name="Su Y.Y."/>
            <person name="Zhang Y.Q."/>
            <person name="Chen L.J."/>
            <person name="Yin Y."/>
            <person name="Lin M."/>
            <person name="Huang H."/>
            <person name="Deng H."/>
            <person name="Wang Z.W."/>
            <person name="Zhu S.L."/>
            <person name="Zhao X."/>
            <person name="Deng C."/>
            <person name="Niu S.C."/>
            <person name="Huang J."/>
            <person name="Wang M."/>
            <person name="Liu G.H."/>
            <person name="Yang H.J."/>
            <person name="Xiao X.J."/>
            <person name="Hsiao Y.Y."/>
            <person name="Wu W.L."/>
            <person name="Chen Y.Y."/>
            <person name="Mitsuda N."/>
            <person name="Ohme-Takagi M."/>
            <person name="Luo Y.B."/>
            <person name="Van de Peer Y."/>
            <person name="Liu Z.J."/>
        </authorList>
    </citation>
    <scope>NUCLEOTIDE SEQUENCE [LARGE SCALE GENOMIC DNA]</scope>
    <source>
        <tissue evidence="1">The whole plant</tissue>
    </source>
</reference>
<dbReference type="AlphaFoldDB" id="A0A2I0VF76"/>
<accession>A0A2I0VF76</accession>
<reference evidence="1 2" key="2">
    <citation type="journal article" date="2017" name="Nature">
        <title>The Apostasia genome and the evolution of orchids.</title>
        <authorList>
            <person name="Zhang G.Q."/>
            <person name="Liu K.W."/>
            <person name="Li Z."/>
            <person name="Lohaus R."/>
            <person name="Hsiao Y.Y."/>
            <person name="Niu S.C."/>
            <person name="Wang J.Y."/>
            <person name="Lin Y.C."/>
            <person name="Xu Q."/>
            <person name="Chen L.J."/>
            <person name="Yoshida K."/>
            <person name="Fujiwara S."/>
            <person name="Wang Z.W."/>
            <person name="Zhang Y.Q."/>
            <person name="Mitsuda N."/>
            <person name="Wang M."/>
            <person name="Liu G.H."/>
            <person name="Pecoraro L."/>
            <person name="Huang H.X."/>
            <person name="Xiao X.J."/>
            <person name="Lin M."/>
            <person name="Wu X.Y."/>
            <person name="Wu W.L."/>
            <person name="Chen Y.Y."/>
            <person name="Chang S.B."/>
            <person name="Sakamoto S."/>
            <person name="Ohme-Takagi M."/>
            <person name="Yagi M."/>
            <person name="Zeng S.J."/>
            <person name="Shen C.Y."/>
            <person name="Yeh C.M."/>
            <person name="Luo Y.B."/>
            <person name="Tsai W.C."/>
            <person name="Van de Peer Y."/>
            <person name="Liu Z.J."/>
        </authorList>
    </citation>
    <scope>NUCLEOTIDE SEQUENCE [LARGE SCALE GENOMIC DNA]</scope>
    <source>
        <tissue evidence="1">The whole plant</tissue>
    </source>
</reference>
<proteinExistence type="predicted"/>
<evidence type="ECO:0000313" key="2">
    <source>
        <dbReference type="Proteomes" id="UP000233837"/>
    </source>
</evidence>
<dbReference type="Proteomes" id="UP000233837">
    <property type="component" value="Unassembled WGS sequence"/>
</dbReference>
<keyword evidence="2" id="KW-1185">Reference proteome</keyword>
<dbReference type="EMBL" id="KZ504507">
    <property type="protein sequence ID" value="PKU62078.1"/>
    <property type="molecule type" value="Genomic_DNA"/>
</dbReference>
<name>A0A2I0VF76_9ASPA</name>
<evidence type="ECO:0000313" key="1">
    <source>
        <dbReference type="EMBL" id="PKU62078.1"/>
    </source>
</evidence>
<gene>
    <name evidence="1" type="ORF">MA16_Dca028903</name>
</gene>
<protein>
    <submittedName>
        <fullName evidence="1">Uncharacterized protein</fullName>
    </submittedName>
</protein>
<organism evidence="1 2">
    <name type="scientific">Dendrobium catenatum</name>
    <dbReference type="NCBI Taxonomy" id="906689"/>
    <lineage>
        <taxon>Eukaryota</taxon>
        <taxon>Viridiplantae</taxon>
        <taxon>Streptophyta</taxon>
        <taxon>Embryophyta</taxon>
        <taxon>Tracheophyta</taxon>
        <taxon>Spermatophyta</taxon>
        <taxon>Magnoliopsida</taxon>
        <taxon>Liliopsida</taxon>
        <taxon>Asparagales</taxon>
        <taxon>Orchidaceae</taxon>
        <taxon>Epidendroideae</taxon>
        <taxon>Malaxideae</taxon>
        <taxon>Dendrobiinae</taxon>
        <taxon>Dendrobium</taxon>
    </lineage>
</organism>